<dbReference type="SUPFAM" id="SSF52540">
    <property type="entry name" value="P-loop containing nucleoside triphosphate hydrolases"/>
    <property type="match status" value="1"/>
</dbReference>
<keyword evidence="5 11" id="KW-0067">ATP-binding</keyword>
<dbReference type="PANTHER" id="PTHR11070:SF2">
    <property type="entry name" value="ATP-DEPENDENT DNA HELICASE SRS2"/>
    <property type="match status" value="1"/>
</dbReference>
<dbReference type="CDD" id="cd17932">
    <property type="entry name" value="DEXQc_UvrD"/>
    <property type="match status" value="1"/>
</dbReference>
<evidence type="ECO:0000256" key="1">
    <source>
        <dbReference type="ARBA" id="ARBA00009922"/>
    </source>
</evidence>
<keyword evidence="4 11" id="KW-0347">Helicase</keyword>
<dbReference type="GO" id="GO:0016887">
    <property type="term" value="F:ATP hydrolysis activity"/>
    <property type="evidence" value="ECO:0007669"/>
    <property type="project" value="RHEA"/>
</dbReference>
<evidence type="ECO:0000313" key="14">
    <source>
        <dbReference type="EMBL" id="TYS88342.1"/>
    </source>
</evidence>
<evidence type="ECO:0000256" key="6">
    <source>
        <dbReference type="ARBA" id="ARBA00023125"/>
    </source>
</evidence>
<dbReference type="GO" id="GO:0005524">
    <property type="term" value="F:ATP binding"/>
    <property type="evidence" value="ECO:0007669"/>
    <property type="project" value="UniProtKB-UniRule"/>
</dbReference>
<proteinExistence type="inferred from homology"/>
<dbReference type="EMBL" id="VTEZ01000001">
    <property type="protein sequence ID" value="TYS88342.1"/>
    <property type="molecule type" value="Genomic_DNA"/>
</dbReference>
<organism evidence="14 15">
    <name type="scientific">Rossellomorea aquimaris</name>
    <dbReference type="NCBI Taxonomy" id="189382"/>
    <lineage>
        <taxon>Bacteria</taxon>
        <taxon>Bacillati</taxon>
        <taxon>Bacillota</taxon>
        <taxon>Bacilli</taxon>
        <taxon>Bacillales</taxon>
        <taxon>Bacillaceae</taxon>
        <taxon>Rossellomorea</taxon>
    </lineage>
</organism>
<dbReference type="InterPro" id="IPR014016">
    <property type="entry name" value="UvrD-like_ATP-bd"/>
</dbReference>
<dbReference type="InterPro" id="IPR013986">
    <property type="entry name" value="DExx_box_DNA_helicase_dom_sf"/>
</dbReference>
<comment type="caution">
    <text evidence="14">The sequence shown here is derived from an EMBL/GenBank/DDBJ whole genome shotgun (WGS) entry which is preliminary data.</text>
</comment>
<evidence type="ECO:0000313" key="15">
    <source>
        <dbReference type="Proteomes" id="UP000324269"/>
    </source>
</evidence>
<comment type="catalytic activity">
    <reaction evidence="10">
        <text>ATP + H2O = ADP + phosphate + H(+)</text>
        <dbReference type="Rhea" id="RHEA:13065"/>
        <dbReference type="ChEBI" id="CHEBI:15377"/>
        <dbReference type="ChEBI" id="CHEBI:15378"/>
        <dbReference type="ChEBI" id="CHEBI:30616"/>
        <dbReference type="ChEBI" id="CHEBI:43474"/>
        <dbReference type="ChEBI" id="CHEBI:456216"/>
        <dbReference type="EC" id="5.6.2.4"/>
    </reaction>
</comment>
<dbReference type="InterPro" id="IPR027417">
    <property type="entry name" value="P-loop_NTPase"/>
</dbReference>
<accession>A0A5D4ULW1</accession>
<evidence type="ECO:0000256" key="5">
    <source>
        <dbReference type="ARBA" id="ARBA00022840"/>
    </source>
</evidence>
<dbReference type="Gene3D" id="3.40.50.300">
    <property type="entry name" value="P-loop containing nucleotide triphosphate hydrolases"/>
    <property type="match status" value="3"/>
</dbReference>
<gene>
    <name evidence="14" type="ORF">FZC85_02570</name>
</gene>
<feature type="binding site" evidence="11">
    <location>
        <begin position="27"/>
        <end position="34"/>
    </location>
    <ligand>
        <name>ATP</name>
        <dbReference type="ChEBI" id="CHEBI:30616"/>
    </ligand>
</feature>
<dbReference type="EC" id="5.6.2.4" evidence="9"/>
<name>A0A5D4ULW1_9BACI</name>
<evidence type="ECO:0000256" key="12">
    <source>
        <dbReference type="SAM" id="MobiDB-lite"/>
    </source>
</evidence>
<evidence type="ECO:0000259" key="13">
    <source>
        <dbReference type="PROSITE" id="PS51198"/>
    </source>
</evidence>
<dbReference type="Proteomes" id="UP000324269">
    <property type="component" value="Unassembled WGS sequence"/>
</dbReference>
<keyword evidence="2 11" id="KW-0547">Nucleotide-binding</keyword>
<comment type="similarity">
    <text evidence="1">Belongs to the helicase family. UvrD subfamily.</text>
</comment>
<keyword evidence="6" id="KW-0238">DNA-binding</keyword>
<feature type="compositionally biased region" description="Basic and acidic residues" evidence="12">
    <location>
        <begin position="567"/>
        <end position="598"/>
    </location>
</feature>
<dbReference type="Pfam" id="PF00580">
    <property type="entry name" value="UvrD-helicase"/>
    <property type="match status" value="1"/>
</dbReference>
<evidence type="ECO:0000256" key="7">
    <source>
        <dbReference type="ARBA" id="ARBA00023235"/>
    </source>
</evidence>
<feature type="domain" description="UvrD-like helicase ATP-binding" evidence="13">
    <location>
        <begin position="6"/>
        <end position="313"/>
    </location>
</feature>
<sequence>MDKLLRLLNPQQREAVTTSSRYTQIIAGPGTGKTTTLAAKILYTQTELGILTENILGISFSRSAKSHLLNKMEEFTNIIGYGGKPTILTFHSLAFRIIKYGIHYNESRFRQGFGTIHTENFIDLDPSLTKGLCSEYADRNLVNKSMSQAYNLIRQGSLEPRPINSWNEISPDAHYHVNTYTNGRILISGRDLATFWRRINKIEKIKNATDFQGLINEATHILSLKQRTYNDISESFRHIFVDEYQDTSLAQEELLLRLIDKNQTVTVVGDKNQTIYTFNGSNSKNMDRFSDYCKRNAPASSEVIHLTHNYRSTNKIIHVANDFIEEETIFPANDRIGMKPLVVETHSIQLAAEFIAKKISELIEDSSVSLSDICILYRKNSEHSPQADAVFEQLDIYSIRYDTQQQNKEKTESLIDQVLNVRDVYEDEPLEEVIEKLKVKNASEELIKFIVEVMNQGGVDTDDLTEHIVEIKEDTPEETGSDSLSIKTVHDAKGLEYPIVFILYLGDREFPHSSRPDIEEEKRLLYVGLTRAQNQLYVLGKKGIEFEGFLDKCINSDTTHIHFHSSSAEEKNEGFNKDDKDIIDQTTKQQDEEEKKRQEELRKLMDFF</sequence>
<dbReference type="OrthoDB" id="9810135at2"/>
<protein>
    <recommendedName>
        <fullName evidence="9">DNA 3'-5' helicase</fullName>
        <ecNumber evidence="9">5.6.2.4</ecNumber>
    </recommendedName>
</protein>
<keyword evidence="3 11" id="KW-0378">Hydrolase</keyword>
<keyword evidence="7" id="KW-0413">Isomerase</keyword>
<evidence type="ECO:0000256" key="4">
    <source>
        <dbReference type="ARBA" id="ARBA00022806"/>
    </source>
</evidence>
<dbReference type="InterPro" id="IPR000212">
    <property type="entry name" value="DNA_helicase_UvrD/REP"/>
</dbReference>
<evidence type="ECO:0000256" key="2">
    <source>
        <dbReference type="ARBA" id="ARBA00022741"/>
    </source>
</evidence>
<dbReference type="PROSITE" id="PS51198">
    <property type="entry name" value="UVRD_HELICASE_ATP_BIND"/>
    <property type="match status" value="1"/>
</dbReference>
<dbReference type="AlphaFoldDB" id="A0A5D4ULW1"/>
<reference evidence="14 15" key="1">
    <citation type="submission" date="2019-08" db="EMBL/GenBank/DDBJ databases">
        <title>Bacillus genomes from the desert of Cuatro Cienegas, Coahuila.</title>
        <authorList>
            <person name="Olmedo-Alvarez G."/>
        </authorList>
    </citation>
    <scope>NUCLEOTIDE SEQUENCE [LARGE SCALE GENOMIC DNA]</scope>
    <source>
        <strain evidence="14 15">CH87b_3T</strain>
    </source>
</reference>
<dbReference type="GO" id="GO:0000725">
    <property type="term" value="P:recombinational repair"/>
    <property type="evidence" value="ECO:0007669"/>
    <property type="project" value="TreeGrafter"/>
</dbReference>
<dbReference type="GO" id="GO:0043138">
    <property type="term" value="F:3'-5' DNA helicase activity"/>
    <property type="evidence" value="ECO:0007669"/>
    <property type="project" value="UniProtKB-EC"/>
</dbReference>
<dbReference type="RefSeq" id="WP_148967642.1">
    <property type="nucleotide sequence ID" value="NZ_JBNIKW010000001.1"/>
</dbReference>
<dbReference type="Gene3D" id="1.10.10.160">
    <property type="match status" value="1"/>
</dbReference>
<feature type="region of interest" description="Disordered" evidence="12">
    <location>
        <begin position="564"/>
        <end position="598"/>
    </location>
</feature>
<evidence type="ECO:0000256" key="9">
    <source>
        <dbReference type="ARBA" id="ARBA00034808"/>
    </source>
</evidence>
<dbReference type="GO" id="GO:0003677">
    <property type="term" value="F:DNA binding"/>
    <property type="evidence" value="ECO:0007669"/>
    <property type="project" value="UniProtKB-KW"/>
</dbReference>
<dbReference type="InterPro" id="IPR014017">
    <property type="entry name" value="DNA_helicase_UvrD-like_C"/>
</dbReference>
<comment type="catalytic activity">
    <reaction evidence="8">
        <text>Couples ATP hydrolysis with the unwinding of duplex DNA by translocating in the 3'-5' direction.</text>
        <dbReference type="EC" id="5.6.2.4"/>
    </reaction>
</comment>
<evidence type="ECO:0000256" key="11">
    <source>
        <dbReference type="PROSITE-ProRule" id="PRU00560"/>
    </source>
</evidence>
<dbReference type="PANTHER" id="PTHR11070">
    <property type="entry name" value="UVRD / RECB / PCRA DNA HELICASE FAMILY MEMBER"/>
    <property type="match status" value="1"/>
</dbReference>
<dbReference type="Pfam" id="PF13361">
    <property type="entry name" value="UvrD_C"/>
    <property type="match status" value="2"/>
</dbReference>
<evidence type="ECO:0000256" key="3">
    <source>
        <dbReference type="ARBA" id="ARBA00022801"/>
    </source>
</evidence>
<evidence type="ECO:0000256" key="8">
    <source>
        <dbReference type="ARBA" id="ARBA00034617"/>
    </source>
</evidence>
<evidence type="ECO:0000256" key="10">
    <source>
        <dbReference type="ARBA" id="ARBA00048988"/>
    </source>
</evidence>